<dbReference type="GeneID" id="63785051"/>
<dbReference type="PANTHER" id="PTHR47332">
    <property type="entry name" value="SET DOMAIN-CONTAINING PROTEIN 5"/>
    <property type="match status" value="1"/>
</dbReference>
<organism evidence="2 3">
    <name type="scientific">Protomyces lactucae-debilis</name>
    <dbReference type="NCBI Taxonomy" id="2754530"/>
    <lineage>
        <taxon>Eukaryota</taxon>
        <taxon>Fungi</taxon>
        <taxon>Dikarya</taxon>
        <taxon>Ascomycota</taxon>
        <taxon>Taphrinomycotina</taxon>
        <taxon>Taphrinomycetes</taxon>
        <taxon>Taphrinales</taxon>
        <taxon>Protomycetaceae</taxon>
        <taxon>Protomyces</taxon>
    </lineage>
</organism>
<dbReference type="PROSITE" id="PS50280">
    <property type="entry name" value="SET"/>
    <property type="match status" value="1"/>
</dbReference>
<dbReference type="Gene3D" id="1.25.40.10">
    <property type="entry name" value="Tetratricopeptide repeat domain"/>
    <property type="match status" value="1"/>
</dbReference>
<feature type="domain" description="SET" evidence="1">
    <location>
        <begin position="14"/>
        <end position="218"/>
    </location>
</feature>
<evidence type="ECO:0000313" key="2">
    <source>
        <dbReference type="EMBL" id="ORY87854.1"/>
    </source>
</evidence>
<dbReference type="InterPro" id="IPR053185">
    <property type="entry name" value="SET_domain_protein"/>
</dbReference>
<dbReference type="Gene3D" id="2.170.270.10">
    <property type="entry name" value="SET domain"/>
    <property type="match status" value="1"/>
</dbReference>
<dbReference type="STRING" id="56484.A0A1Y2FX26"/>
<evidence type="ECO:0000259" key="1">
    <source>
        <dbReference type="PROSITE" id="PS50280"/>
    </source>
</evidence>
<dbReference type="Pfam" id="PF00856">
    <property type="entry name" value="SET"/>
    <property type="match status" value="1"/>
</dbReference>
<dbReference type="EMBL" id="MCFI01000001">
    <property type="protein sequence ID" value="ORY87854.1"/>
    <property type="molecule type" value="Genomic_DNA"/>
</dbReference>
<reference evidence="2 3" key="1">
    <citation type="submission" date="2016-07" db="EMBL/GenBank/DDBJ databases">
        <title>Pervasive Adenine N6-methylation of Active Genes in Fungi.</title>
        <authorList>
            <consortium name="DOE Joint Genome Institute"/>
            <person name="Mondo S.J."/>
            <person name="Dannebaum R.O."/>
            <person name="Kuo R.C."/>
            <person name="Labutti K."/>
            <person name="Haridas S."/>
            <person name="Kuo A."/>
            <person name="Salamov A."/>
            <person name="Ahrendt S.R."/>
            <person name="Lipzen A."/>
            <person name="Sullivan W."/>
            <person name="Andreopoulos W.B."/>
            <person name="Clum A."/>
            <person name="Lindquist E."/>
            <person name="Daum C."/>
            <person name="Ramamoorthy G.K."/>
            <person name="Gryganskyi A."/>
            <person name="Culley D."/>
            <person name="Magnuson J.K."/>
            <person name="James T.Y."/>
            <person name="O'Malley M.A."/>
            <person name="Stajich J.E."/>
            <person name="Spatafora J.W."/>
            <person name="Visel A."/>
            <person name="Grigoriev I.V."/>
        </authorList>
    </citation>
    <scope>NUCLEOTIDE SEQUENCE [LARGE SCALE GENOMIC DNA]</scope>
    <source>
        <strain evidence="2 3">12-1054</strain>
    </source>
</reference>
<dbReference type="InterPro" id="IPR011990">
    <property type="entry name" value="TPR-like_helical_dom_sf"/>
</dbReference>
<dbReference type="SUPFAM" id="SSF82199">
    <property type="entry name" value="SET domain"/>
    <property type="match status" value="1"/>
</dbReference>
<dbReference type="InterPro" id="IPR046341">
    <property type="entry name" value="SET_dom_sf"/>
</dbReference>
<gene>
    <name evidence="2" type="ORF">BCR37DRAFT_375764</name>
</gene>
<protein>
    <recommendedName>
        <fullName evidence="1">SET domain-containing protein</fullName>
    </recommendedName>
</protein>
<comment type="caution">
    <text evidence="2">The sequence shown here is derived from an EMBL/GenBank/DDBJ whole genome shotgun (WGS) entry which is preliminary data.</text>
</comment>
<name>A0A1Y2FX26_PROLT</name>
<dbReference type="RefSeq" id="XP_040728349.1">
    <property type="nucleotide sequence ID" value="XM_040868452.1"/>
</dbReference>
<sequence length="519" mass="58204">MEHEAIGEQIALECSLERLNDAASSFGFSVKHMPGRGRCCIATRHIRSGETLALDPPLLYWEDEPMQNSVVANSLYNACGGRVHANVVNLFSAYIDASPEIQERVDDFAVAGSPQEARFIADKTAVWQEICKQIWSGCSEYHDQLKSTSNMVALLTKSHINAHGFNGGHAMLEVASKSNHACSPNATYVPIILDGRKFMRLLAIKNIAPEEEIFTTYIAGLDMLNSTRNRRALLVSQKAFVCRCSRCIAPDLQSRLPCPACKTGTMIWHDTVEHPWHCQQCGRRFWDGQVNMREKQLQGLLSNLDSQMNRGGFPPLSIMAFLMRDVEEDLGRHHYLQIQAWSLMEELFAYRSVAGLADDATERPVRLANAWKYVRFLMLEFWDTTPVVATNLSVLRLQTLITHGADSQSGQKRLPPPGVPLHELKKVLKRASQFLTTFFGEQDIDAQSFRQALQDYNCCARESCDNTLTETCVACPKCSLLYCNRKCLNADKSLHEAYCTLAQKVGVLVNDPRELIAAI</sequence>
<dbReference type="CDD" id="cd20071">
    <property type="entry name" value="SET_SMYD"/>
    <property type="match status" value="1"/>
</dbReference>
<dbReference type="AlphaFoldDB" id="A0A1Y2FX26"/>
<evidence type="ECO:0000313" key="3">
    <source>
        <dbReference type="Proteomes" id="UP000193685"/>
    </source>
</evidence>
<dbReference type="PANTHER" id="PTHR47332:SF4">
    <property type="entry name" value="SET DOMAIN-CONTAINING PROTEIN 5"/>
    <property type="match status" value="1"/>
</dbReference>
<dbReference type="OrthoDB" id="438641at2759"/>
<keyword evidence="3" id="KW-1185">Reference proteome</keyword>
<dbReference type="Proteomes" id="UP000193685">
    <property type="component" value="Unassembled WGS sequence"/>
</dbReference>
<accession>A0A1Y2FX26</accession>
<dbReference type="InterPro" id="IPR001214">
    <property type="entry name" value="SET_dom"/>
</dbReference>
<proteinExistence type="predicted"/>